<protein>
    <submittedName>
        <fullName evidence="6">Ribosomal protein S9</fullName>
    </submittedName>
</protein>
<dbReference type="PANTHER" id="PTHR21569:SF1">
    <property type="entry name" value="SMALL RIBOSOMAL SUBUNIT PROTEIN US9M"/>
    <property type="match status" value="1"/>
</dbReference>
<name>A0A4D6X043_9FLOR</name>
<dbReference type="InterPro" id="IPR000754">
    <property type="entry name" value="Ribosomal_uS9"/>
</dbReference>
<dbReference type="Pfam" id="PF00380">
    <property type="entry name" value="Ribosomal_S9"/>
    <property type="match status" value="1"/>
</dbReference>
<evidence type="ECO:0000256" key="2">
    <source>
        <dbReference type="ARBA" id="ARBA00022980"/>
    </source>
</evidence>
<reference evidence="6" key="1">
    <citation type="journal article" date="2019" name="Mol. Phylogenet. Evol.">
        <title>Morphological evolution and classification of the red algal order Ceramiales inferred using plastid phylogenomics.</title>
        <authorList>
            <person name="Diaz-Tapia P."/>
            <person name="Pasella M.M."/>
            <person name="Verbruggen H."/>
            <person name="Maggs C.A."/>
        </authorList>
    </citation>
    <scope>NUCLEOTIDE SEQUENCE</scope>
    <source>
        <strain evidence="6">PD2949_7</strain>
    </source>
</reference>
<dbReference type="Gene3D" id="3.30.230.10">
    <property type="match status" value="1"/>
</dbReference>
<comment type="similarity">
    <text evidence="1 4">Belongs to the universal ribosomal protein uS9 family.</text>
</comment>
<sequence>MSTISNNINTMNMSYSGTGRRKTSIARVRLIPGSGKLIINGLPGELYLQFSPNYLRISCAPLTLLGLNKEYDIHVKAEGGGLTGQADAIRLGLARALCTINPDNRSALKSQGLLRRDSRIKERKKYGLRKARKAPQYSKR</sequence>
<gene>
    <name evidence="6" type="primary">rps9</name>
</gene>
<organism evidence="6">
    <name type="scientific">Ptilothamnion sphaericum</name>
    <dbReference type="NCBI Taxonomy" id="1498216"/>
    <lineage>
        <taxon>Eukaryota</taxon>
        <taxon>Rhodophyta</taxon>
        <taxon>Florideophyceae</taxon>
        <taxon>Rhodymeniophycidae</taxon>
        <taxon>Ceramiales</taxon>
        <taxon>Wrangeliaceae</taxon>
        <taxon>Ptilothamnion</taxon>
    </lineage>
</organism>
<evidence type="ECO:0000256" key="5">
    <source>
        <dbReference type="SAM" id="MobiDB-lite"/>
    </source>
</evidence>
<proteinExistence type="inferred from homology"/>
<evidence type="ECO:0000256" key="4">
    <source>
        <dbReference type="RuleBase" id="RU003815"/>
    </source>
</evidence>
<dbReference type="GO" id="GO:0003735">
    <property type="term" value="F:structural constituent of ribosome"/>
    <property type="evidence" value="ECO:0007669"/>
    <property type="project" value="InterPro"/>
</dbReference>
<dbReference type="EMBL" id="MK814733">
    <property type="protein sequence ID" value="QCI08421.1"/>
    <property type="molecule type" value="Genomic_DNA"/>
</dbReference>
<dbReference type="InterPro" id="IPR014721">
    <property type="entry name" value="Ribsml_uS5_D2-typ_fold_subgr"/>
</dbReference>
<dbReference type="GO" id="GO:0015935">
    <property type="term" value="C:small ribosomal subunit"/>
    <property type="evidence" value="ECO:0007669"/>
    <property type="project" value="UniProtKB-ARBA"/>
</dbReference>
<keyword evidence="2 4" id="KW-0689">Ribosomal protein</keyword>
<keyword evidence="3 4" id="KW-0687">Ribonucleoprotein</keyword>
<geneLocation type="plastid" evidence="6"/>
<evidence type="ECO:0000256" key="3">
    <source>
        <dbReference type="ARBA" id="ARBA00023274"/>
    </source>
</evidence>
<feature type="region of interest" description="Disordered" evidence="5">
    <location>
        <begin position="121"/>
        <end position="140"/>
    </location>
</feature>
<dbReference type="GO" id="GO:0003723">
    <property type="term" value="F:RNA binding"/>
    <property type="evidence" value="ECO:0007669"/>
    <property type="project" value="TreeGrafter"/>
</dbReference>
<dbReference type="FunFam" id="3.30.230.10:FF:000001">
    <property type="entry name" value="30S ribosomal protein S9"/>
    <property type="match status" value="1"/>
</dbReference>
<accession>A0A4D6X043</accession>
<dbReference type="InterPro" id="IPR020574">
    <property type="entry name" value="Ribosomal_uS9_CS"/>
</dbReference>
<reference evidence="6" key="2">
    <citation type="submission" date="2019-04" db="EMBL/GenBank/DDBJ databases">
        <authorList>
            <person name="Pasella M."/>
        </authorList>
    </citation>
    <scope>NUCLEOTIDE SEQUENCE</scope>
    <source>
        <strain evidence="6">PD2949_7</strain>
    </source>
</reference>
<dbReference type="NCBIfam" id="NF001099">
    <property type="entry name" value="PRK00132.1"/>
    <property type="match status" value="1"/>
</dbReference>
<dbReference type="PANTHER" id="PTHR21569">
    <property type="entry name" value="RIBOSOMAL PROTEIN S9"/>
    <property type="match status" value="1"/>
</dbReference>
<evidence type="ECO:0000256" key="1">
    <source>
        <dbReference type="ARBA" id="ARBA00005251"/>
    </source>
</evidence>
<dbReference type="GO" id="GO:0005737">
    <property type="term" value="C:cytoplasm"/>
    <property type="evidence" value="ECO:0007669"/>
    <property type="project" value="UniProtKB-ARBA"/>
</dbReference>
<dbReference type="GO" id="GO:0006412">
    <property type="term" value="P:translation"/>
    <property type="evidence" value="ECO:0007669"/>
    <property type="project" value="InterPro"/>
</dbReference>
<keyword evidence="6" id="KW-0934">Plastid</keyword>
<evidence type="ECO:0000313" key="6">
    <source>
        <dbReference type="EMBL" id="QCI08421.1"/>
    </source>
</evidence>
<dbReference type="SUPFAM" id="SSF54211">
    <property type="entry name" value="Ribosomal protein S5 domain 2-like"/>
    <property type="match status" value="1"/>
</dbReference>
<dbReference type="AlphaFoldDB" id="A0A4D6X043"/>
<dbReference type="HAMAP" id="MF_00532_B">
    <property type="entry name" value="Ribosomal_uS9_B"/>
    <property type="match status" value="1"/>
</dbReference>
<dbReference type="PROSITE" id="PS00360">
    <property type="entry name" value="RIBOSOMAL_S9"/>
    <property type="match status" value="1"/>
</dbReference>
<dbReference type="InterPro" id="IPR020568">
    <property type="entry name" value="Ribosomal_Su5_D2-typ_SF"/>
</dbReference>
<dbReference type="InterPro" id="IPR023035">
    <property type="entry name" value="Ribosomal_uS9_bac/plastid"/>
</dbReference>